<dbReference type="VEuPathDB" id="FungiDB:DIURU_002333"/>
<evidence type="ECO:0000259" key="3">
    <source>
        <dbReference type="PROSITE" id="PS51767"/>
    </source>
</evidence>
<evidence type="ECO:0000313" key="4">
    <source>
        <dbReference type="EMBL" id="KAA8903447.1"/>
    </source>
</evidence>
<feature type="chain" id="PRO_5024970452" description="Peptidase A1 domain-containing protein" evidence="2">
    <location>
        <begin position="17"/>
        <end position="418"/>
    </location>
</feature>
<comment type="caution">
    <text evidence="4">The sequence shown here is derived from an EMBL/GenBank/DDBJ whole genome shotgun (WGS) entry which is preliminary data.</text>
</comment>
<gene>
    <name evidence="4" type="ORF">DIURU_002333</name>
</gene>
<evidence type="ECO:0000313" key="5">
    <source>
        <dbReference type="Proteomes" id="UP000449547"/>
    </source>
</evidence>
<protein>
    <recommendedName>
        <fullName evidence="3">Peptidase A1 domain-containing protein</fullName>
    </recommendedName>
</protein>
<keyword evidence="2" id="KW-0732">Signal</keyword>
<dbReference type="Pfam" id="PF00026">
    <property type="entry name" value="Asp"/>
    <property type="match status" value="1"/>
</dbReference>
<reference evidence="4 5" key="1">
    <citation type="submission" date="2019-07" db="EMBL/GenBank/DDBJ databases">
        <title>Genome assembly of two rare yeast pathogens: Diutina rugosa and Trichomonascus ciferrii.</title>
        <authorList>
            <person name="Mixao V."/>
            <person name="Saus E."/>
            <person name="Hansen A."/>
            <person name="Lass-Flor C."/>
            <person name="Gabaldon T."/>
        </authorList>
    </citation>
    <scope>NUCLEOTIDE SEQUENCE [LARGE SCALE GENOMIC DNA]</scope>
    <source>
        <strain evidence="4 5">CBS 613</strain>
    </source>
</reference>
<dbReference type="RefSeq" id="XP_034012749.1">
    <property type="nucleotide sequence ID" value="XM_034154973.1"/>
</dbReference>
<keyword evidence="5" id="KW-1185">Reference proteome</keyword>
<keyword evidence="1" id="KW-1015">Disulfide bond</keyword>
<organism evidence="4 5">
    <name type="scientific">Diutina rugosa</name>
    <name type="common">Yeast</name>
    <name type="synonym">Candida rugosa</name>
    <dbReference type="NCBI Taxonomy" id="5481"/>
    <lineage>
        <taxon>Eukaryota</taxon>
        <taxon>Fungi</taxon>
        <taxon>Dikarya</taxon>
        <taxon>Ascomycota</taxon>
        <taxon>Saccharomycotina</taxon>
        <taxon>Pichiomycetes</taxon>
        <taxon>Debaryomycetaceae</taxon>
        <taxon>Diutina</taxon>
    </lineage>
</organism>
<sequence>MFWWVVAAAMVLATNSARRDNNDAAVVFTVYASDTGDHPSLTIPVNVGSNAQAYRWGLSLSQSGLFVVDPSIQCLDGKNKAPCHQLPDTGYSYSPSTSLTFSKQEKFNQGPFKGTWARDKFTIEDQVYHDFPLAVLKQIPDDFVPAFGLGPASTAGKNNYPGPSVSDNNTVLGNLKQRSVISRQMFSLSADDNPDINGSASANWTLILGGVDLARVESSFVRLPLEVSDDVYSVLNGVDISDTPILAKAYKLSLCYQCRSHWPLDAYSAVVAAVSRYTNLASDGSFACADIVNVTMKLDFGGVEMPMALSAVLATNDPQTCQVRLDSSSSAIALGLSVWRYLITVIDYETSIFAVAKTNFTRSSRRIGANIPSLIEGNVPLVKGFAPGSRRESAGHTRLMPSFVSFGSWLLLVVLLVS</sequence>
<dbReference type="SUPFAM" id="SSF50630">
    <property type="entry name" value="Acid proteases"/>
    <property type="match status" value="1"/>
</dbReference>
<feature type="domain" description="Peptidase A1" evidence="3">
    <location>
        <begin position="41"/>
        <end position="356"/>
    </location>
</feature>
<dbReference type="GO" id="GO:0004190">
    <property type="term" value="F:aspartic-type endopeptidase activity"/>
    <property type="evidence" value="ECO:0007669"/>
    <property type="project" value="UniProtKB-ARBA"/>
</dbReference>
<dbReference type="AlphaFoldDB" id="A0A642URY8"/>
<proteinExistence type="predicted"/>
<dbReference type="PROSITE" id="PS51767">
    <property type="entry name" value="PEPTIDASE_A1"/>
    <property type="match status" value="1"/>
</dbReference>
<accession>A0A642URY8</accession>
<dbReference type="InterPro" id="IPR021109">
    <property type="entry name" value="Peptidase_aspartic_dom_sf"/>
</dbReference>
<dbReference type="InterPro" id="IPR033121">
    <property type="entry name" value="PEPTIDASE_A1"/>
</dbReference>
<feature type="signal peptide" evidence="2">
    <location>
        <begin position="1"/>
        <end position="16"/>
    </location>
</feature>
<evidence type="ECO:0000256" key="2">
    <source>
        <dbReference type="SAM" id="SignalP"/>
    </source>
</evidence>
<name>A0A642URY8_DIURU</name>
<evidence type="ECO:0000256" key="1">
    <source>
        <dbReference type="ARBA" id="ARBA00023157"/>
    </source>
</evidence>
<dbReference type="Proteomes" id="UP000449547">
    <property type="component" value="Unassembled WGS sequence"/>
</dbReference>
<dbReference type="GeneID" id="54780984"/>
<dbReference type="Gene3D" id="2.40.70.10">
    <property type="entry name" value="Acid Proteases"/>
    <property type="match status" value="2"/>
</dbReference>
<dbReference type="EMBL" id="SWFT01000067">
    <property type="protein sequence ID" value="KAA8903447.1"/>
    <property type="molecule type" value="Genomic_DNA"/>
</dbReference>